<comment type="subcellular location">
    <subcellularLocation>
        <location evidence="1 11">Golgi apparatus membrane</location>
        <topology evidence="1 11">Single-pass type II membrane protein</topology>
    </subcellularLocation>
</comment>
<keyword evidence="4" id="KW-0808">Transferase</keyword>
<keyword evidence="8 11" id="KW-0333">Golgi apparatus</keyword>
<keyword evidence="6" id="KW-0735">Signal-anchor</keyword>
<evidence type="ECO:0000256" key="6">
    <source>
        <dbReference type="ARBA" id="ARBA00022968"/>
    </source>
</evidence>
<evidence type="ECO:0000313" key="12">
    <source>
        <dbReference type="EMBL" id="KAJ7379717.1"/>
    </source>
</evidence>
<dbReference type="AlphaFoldDB" id="A0A9W9ZDR9"/>
<evidence type="ECO:0000256" key="1">
    <source>
        <dbReference type="ARBA" id="ARBA00004323"/>
    </source>
</evidence>
<dbReference type="GO" id="GO:0006493">
    <property type="term" value="P:protein O-linked glycosylation"/>
    <property type="evidence" value="ECO:0007669"/>
    <property type="project" value="TreeGrafter"/>
</dbReference>
<evidence type="ECO:0000256" key="3">
    <source>
        <dbReference type="ARBA" id="ARBA00022676"/>
    </source>
</evidence>
<evidence type="ECO:0000256" key="9">
    <source>
        <dbReference type="ARBA" id="ARBA00023136"/>
    </source>
</evidence>
<evidence type="ECO:0000256" key="7">
    <source>
        <dbReference type="ARBA" id="ARBA00022989"/>
    </source>
</evidence>
<dbReference type="GO" id="GO:0016758">
    <property type="term" value="F:hexosyltransferase activity"/>
    <property type="evidence" value="ECO:0007669"/>
    <property type="project" value="InterPro"/>
</dbReference>
<gene>
    <name evidence="12" type="ORF">OS493_014123</name>
</gene>
<comment type="caution">
    <text evidence="12">The sequence shown here is derived from an EMBL/GenBank/DDBJ whole genome shotgun (WGS) entry which is preliminary data.</text>
</comment>
<dbReference type="Pfam" id="PF01762">
    <property type="entry name" value="Galactosyl_T"/>
    <property type="match status" value="1"/>
</dbReference>
<dbReference type="Proteomes" id="UP001163046">
    <property type="component" value="Unassembled WGS sequence"/>
</dbReference>
<accession>A0A9W9ZDR9</accession>
<dbReference type="FunFam" id="3.90.550.50:FF:000001">
    <property type="entry name" value="Hexosyltransferase"/>
    <property type="match status" value="1"/>
</dbReference>
<evidence type="ECO:0000256" key="10">
    <source>
        <dbReference type="ARBA" id="ARBA00023180"/>
    </source>
</evidence>
<dbReference type="SUPFAM" id="SSF53448">
    <property type="entry name" value="Nucleotide-diphospho-sugar transferases"/>
    <property type="match status" value="1"/>
</dbReference>
<keyword evidence="13" id="KW-1185">Reference proteome</keyword>
<keyword evidence="9" id="KW-0472">Membrane</keyword>
<organism evidence="12 13">
    <name type="scientific">Desmophyllum pertusum</name>
    <dbReference type="NCBI Taxonomy" id="174260"/>
    <lineage>
        <taxon>Eukaryota</taxon>
        <taxon>Metazoa</taxon>
        <taxon>Cnidaria</taxon>
        <taxon>Anthozoa</taxon>
        <taxon>Hexacorallia</taxon>
        <taxon>Scleractinia</taxon>
        <taxon>Caryophylliina</taxon>
        <taxon>Caryophylliidae</taxon>
        <taxon>Desmophyllum</taxon>
    </lineage>
</organism>
<dbReference type="Gene3D" id="3.90.550.50">
    <property type="match status" value="1"/>
</dbReference>
<keyword evidence="7" id="KW-1133">Transmembrane helix</keyword>
<dbReference type="InterPro" id="IPR002659">
    <property type="entry name" value="Glyco_trans_31"/>
</dbReference>
<evidence type="ECO:0000256" key="5">
    <source>
        <dbReference type="ARBA" id="ARBA00022692"/>
    </source>
</evidence>
<dbReference type="EMBL" id="MU826356">
    <property type="protein sequence ID" value="KAJ7379717.1"/>
    <property type="molecule type" value="Genomic_DNA"/>
</dbReference>
<keyword evidence="3 11" id="KW-0328">Glycosyltransferase</keyword>
<comment type="similarity">
    <text evidence="2 11">Belongs to the glycosyltransferase 31 family.</text>
</comment>
<dbReference type="GO" id="GO:0000139">
    <property type="term" value="C:Golgi membrane"/>
    <property type="evidence" value="ECO:0007669"/>
    <property type="project" value="UniProtKB-SubCell"/>
</dbReference>
<proteinExistence type="inferred from homology"/>
<evidence type="ECO:0000256" key="2">
    <source>
        <dbReference type="ARBA" id="ARBA00008661"/>
    </source>
</evidence>
<protein>
    <recommendedName>
        <fullName evidence="11">Hexosyltransferase</fullName>
        <ecNumber evidence="11">2.4.1.-</ecNumber>
    </recommendedName>
</protein>
<dbReference type="OrthoDB" id="5957813at2759"/>
<reference evidence="12" key="1">
    <citation type="submission" date="2023-01" db="EMBL/GenBank/DDBJ databases">
        <title>Genome assembly of the deep-sea coral Lophelia pertusa.</title>
        <authorList>
            <person name="Herrera S."/>
            <person name="Cordes E."/>
        </authorList>
    </citation>
    <scope>NUCLEOTIDE SEQUENCE</scope>
    <source>
        <strain evidence="12">USNM1676648</strain>
        <tissue evidence="12">Polyp</tissue>
    </source>
</reference>
<dbReference type="InterPro" id="IPR029044">
    <property type="entry name" value="Nucleotide-diphossugar_trans"/>
</dbReference>
<evidence type="ECO:0000256" key="11">
    <source>
        <dbReference type="RuleBase" id="RU363063"/>
    </source>
</evidence>
<evidence type="ECO:0000256" key="8">
    <source>
        <dbReference type="ARBA" id="ARBA00023034"/>
    </source>
</evidence>
<name>A0A9W9ZDR9_9CNID</name>
<dbReference type="PANTHER" id="PTHR11214">
    <property type="entry name" value="BETA-1,3-N-ACETYLGLUCOSAMINYLTRANSFERASE"/>
    <property type="match status" value="1"/>
</dbReference>
<dbReference type="PANTHER" id="PTHR11214:SF3">
    <property type="entry name" value="BETA-1,3-GALACTOSYLTRANSFERASE 6"/>
    <property type="match status" value="1"/>
</dbReference>
<keyword evidence="10" id="KW-0325">Glycoprotein</keyword>
<evidence type="ECO:0000256" key="4">
    <source>
        <dbReference type="ARBA" id="ARBA00022679"/>
    </source>
</evidence>
<dbReference type="EC" id="2.4.1.-" evidence="11"/>
<evidence type="ECO:0000313" key="13">
    <source>
        <dbReference type="Proteomes" id="UP001163046"/>
    </source>
</evidence>
<sequence>MAPANFDRRKTIRKTWARDPSMTIRWKTMFLLGQTTENSTRKKLEAEGLMYGDFIRGTQIDKYYNLTLKMQMGLEWAEKYCDFQFLLKVDDDVFVNTYRLVDYLGNPDTPKTSLYLGRVVHNGVPHRSGKYGVSEEEYNKTKYPDFCCGPGYVLSSDLVHKLVELFDVKKPLKLEDVYIATLVEKVGVKAVLHRGFHLLDFGKCKHYSTTVVYHEASIQCLEELFNQTMKARVEHELTKLKMRDSVT</sequence>
<keyword evidence="5" id="KW-0812">Transmembrane</keyword>